<accession>A0A4Y2GCI0</accession>
<sequence length="94" mass="10386">MDITDDDRPGQLATSISAESVAVVAQVIRKNRRIKLKEISSMGGLAPTTINPLFKLVVLKWLENAGGDFNFTSIEKLIVLCDKCFNSLGEYIEK</sequence>
<organism evidence="1 2">
    <name type="scientific">Araneus ventricosus</name>
    <name type="common">Orbweaver spider</name>
    <name type="synonym">Epeira ventricosa</name>
    <dbReference type="NCBI Taxonomy" id="182803"/>
    <lineage>
        <taxon>Eukaryota</taxon>
        <taxon>Metazoa</taxon>
        <taxon>Ecdysozoa</taxon>
        <taxon>Arthropoda</taxon>
        <taxon>Chelicerata</taxon>
        <taxon>Arachnida</taxon>
        <taxon>Araneae</taxon>
        <taxon>Araneomorphae</taxon>
        <taxon>Entelegynae</taxon>
        <taxon>Araneoidea</taxon>
        <taxon>Araneidae</taxon>
        <taxon>Araneus</taxon>
    </lineage>
</organism>
<dbReference type="EMBL" id="BGPR01001268">
    <property type="protein sequence ID" value="GBM49704.1"/>
    <property type="molecule type" value="Genomic_DNA"/>
</dbReference>
<proteinExistence type="predicted"/>
<gene>
    <name evidence="1" type="ORF">AVEN_274360_1</name>
</gene>
<evidence type="ECO:0000313" key="2">
    <source>
        <dbReference type="Proteomes" id="UP000499080"/>
    </source>
</evidence>
<keyword evidence="2" id="KW-1185">Reference proteome</keyword>
<protein>
    <submittedName>
        <fullName evidence="1">Uncharacterized protein</fullName>
    </submittedName>
</protein>
<reference evidence="1 2" key="1">
    <citation type="journal article" date="2019" name="Sci. Rep.">
        <title>Orb-weaving spider Araneus ventricosus genome elucidates the spidroin gene catalogue.</title>
        <authorList>
            <person name="Kono N."/>
            <person name="Nakamura H."/>
            <person name="Ohtoshi R."/>
            <person name="Moran D.A.P."/>
            <person name="Shinohara A."/>
            <person name="Yoshida Y."/>
            <person name="Fujiwara M."/>
            <person name="Mori M."/>
            <person name="Tomita M."/>
            <person name="Arakawa K."/>
        </authorList>
    </citation>
    <scope>NUCLEOTIDE SEQUENCE [LARGE SCALE GENOMIC DNA]</scope>
</reference>
<evidence type="ECO:0000313" key="1">
    <source>
        <dbReference type="EMBL" id="GBM49704.1"/>
    </source>
</evidence>
<dbReference type="AlphaFoldDB" id="A0A4Y2GCI0"/>
<dbReference type="Proteomes" id="UP000499080">
    <property type="component" value="Unassembled WGS sequence"/>
</dbReference>
<comment type="caution">
    <text evidence="1">The sequence shown here is derived from an EMBL/GenBank/DDBJ whole genome shotgun (WGS) entry which is preliminary data.</text>
</comment>
<name>A0A4Y2GCI0_ARAVE</name>